<sequence length="87" mass="9544">MQNSSDEAMYTTPSADPSVERLCPQCGKAMEFGHLISSSSIRWMGESQSKARKMLLGGVPISEKTPLLRSKHAAEHCPSCGLYLMQK</sequence>
<proteinExistence type="predicted"/>
<keyword evidence="3" id="KW-1185">Reference proteome</keyword>
<comment type="caution">
    <text evidence="2">The sequence shown here is derived from an EMBL/GenBank/DDBJ whole genome shotgun (WGS) entry which is preliminary data.</text>
</comment>
<dbReference type="RefSeq" id="WP_200309677.1">
    <property type="nucleotide sequence ID" value="NZ_JAENIM010000008.1"/>
</dbReference>
<dbReference type="AlphaFoldDB" id="A0A8J7MAY7"/>
<organism evidence="2 3">
    <name type="scientific">Persicirhabdus sediminis</name>
    <dbReference type="NCBI Taxonomy" id="454144"/>
    <lineage>
        <taxon>Bacteria</taxon>
        <taxon>Pseudomonadati</taxon>
        <taxon>Verrucomicrobiota</taxon>
        <taxon>Verrucomicrobiia</taxon>
        <taxon>Verrucomicrobiales</taxon>
        <taxon>Verrucomicrobiaceae</taxon>
        <taxon>Persicirhabdus</taxon>
    </lineage>
</organism>
<dbReference type="InterPro" id="IPR045504">
    <property type="entry name" value="DUF6487"/>
</dbReference>
<dbReference type="EMBL" id="JAENIM010000008">
    <property type="protein sequence ID" value="MBK1789651.1"/>
    <property type="molecule type" value="Genomic_DNA"/>
</dbReference>
<dbReference type="Proteomes" id="UP000624703">
    <property type="component" value="Unassembled WGS sequence"/>
</dbReference>
<evidence type="ECO:0000313" key="2">
    <source>
        <dbReference type="EMBL" id="MBK1789651.1"/>
    </source>
</evidence>
<evidence type="ECO:0000313" key="3">
    <source>
        <dbReference type="Proteomes" id="UP000624703"/>
    </source>
</evidence>
<reference evidence="2" key="1">
    <citation type="submission" date="2021-01" db="EMBL/GenBank/DDBJ databases">
        <title>Modified the classification status of verrucomicrobia.</title>
        <authorList>
            <person name="Feng X."/>
        </authorList>
    </citation>
    <scope>NUCLEOTIDE SEQUENCE</scope>
    <source>
        <strain evidence="2">_KCTC 22039</strain>
    </source>
</reference>
<name>A0A8J7MAY7_9BACT</name>
<gene>
    <name evidence="2" type="ORF">JIN82_00635</name>
</gene>
<evidence type="ECO:0000259" key="1">
    <source>
        <dbReference type="Pfam" id="PF20097"/>
    </source>
</evidence>
<protein>
    <recommendedName>
        <fullName evidence="1">DUF6487 domain-containing protein</fullName>
    </recommendedName>
</protein>
<dbReference type="Pfam" id="PF20097">
    <property type="entry name" value="DUF6487"/>
    <property type="match status" value="1"/>
</dbReference>
<feature type="domain" description="DUF6487" evidence="1">
    <location>
        <begin position="23"/>
        <end position="85"/>
    </location>
</feature>
<accession>A0A8J7MAY7</accession>